<reference evidence="1 2" key="1">
    <citation type="journal article" date="2016" name="Nat. Commun.">
        <title>Thousands of microbial genomes shed light on interconnected biogeochemical processes in an aquifer system.</title>
        <authorList>
            <person name="Anantharaman K."/>
            <person name="Brown C.T."/>
            <person name="Hug L.A."/>
            <person name="Sharon I."/>
            <person name="Castelle C.J."/>
            <person name="Probst A.J."/>
            <person name="Thomas B.C."/>
            <person name="Singh A."/>
            <person name="Wilkins M.J."/>
            <person name="Karaoz U."/>
            <person name="Brodie E.L."/>
            <person name="Williams K.H."/>
            <person name="Hubbard S.S."/>
            <person name="Banfield J.F."/>
        </authorList>
    </citation>
    <scope>NUCLEOTIDE SEQUENCE [LARGE SCALE GENOMIC DNA]</scope>
</reference>
<dbReference type="EMBL" id="MGFS01000010">
    <property type="protein sequence ID" value="OGM11803.1"/>
    <property type="molecule type" value="Genomic_DNA"/>
</dbReference>
<name>A0A1F7XA11_9BACT</name>
<proteinExistence type="predicted"/>
<evidence type="ECO:0000313" key="1">
    <source>
        <dbReference type="EMBL" id="OGM11803.1"/>
    </source>
</evidence>
<organism evidence="1 2">
    <name type="scientific">Candidatus Woesebacteria bacterium RBG_16_34_12</name>
    <dbReference type="NCBI Taxonomy" id="1802480"/>
    <lineage>
        <taxon>Bacteria</taxon>
        <taxon>Candidatus Woeseibacteriota</taxon>
    </lineage>
</organism>
<comment type="caution">
    <text evidence="1">The sequence shown here is derived from an EMBL/GenBank/DDBJ whole genome shotgun (WGS) entry which is preliminary data.</text>
</comment>
<accession>A0A1F7XA11</accession>
<gene>
    <name evidence="1" type="ORF">A2Z22_02465</name>
</gene>
<protein>
    <submittedName>
        <fullName evidence="1">Uncharacterized protein</fullName>
    </submittedName>
</protein>
<dbReference type="Proteomes" id="UP000177053">
    <property type="component" value="Unassembled WGS sequence"/>
</dbReference>
<sequence>MLNYLDELKFSNTHSENRIEKAYSLLGENLVNKIIGFVFFLLGANREQIAKNIDIPLGTFLSFLTRIDKIGIFAFGDRRSSTSLQVKQSTLPKLDILLQEEENNFIIMLNDDESIRFPKRNSLQCKIILLTFLDNGLLSLKEVSQALNFSTVHTRQLCTKLHNQDAFSLIDKRKGQLIDYAYTPDIKAEMIKQFTVNVVTGGSLSSKDISKQLNDKHDLRLSDRSVRFHMNKLGLHKIAKSLSIEIENLKKTQKISDQ</sequence>
<dbReference type="AlphaFoldDB" id="A0A1F7XA11"/>
<evidence type="ECO:0000313" key="2">
    <source>
        <dbReference type="Proteomes" id="UP000177053"/>
    </source>
</evidence>